<dbReference type="AlphaFoldDB" id="A0ABD1K186"/>
<dbReference type="InterPro" id="IPR005135">
    <property type="entry name" value="Endo/exonuclease/phosphatase"/>
</dbReference>
<dbReference type="Pfam" id="PF00078">
    <property type="entry name" value="RVT_1"/>
    <property type="match status" value="1"/>
</dbReference>
<feature type="domain" description="Reverse transcriptase" evidence="1">
    <location>
        <begin position="481"/>
        <end position="660"/>
    </location>
</feature>
<dbReference type="EMBL" id="JBHFQA010000010">
    <property type="protein sequence ID" value="KAL2092870.1"/>
    <property type="molecule type" value="Genomic_DNA"/>
</dbReference>
<dbReference type="InterPro" id="IPR052560">
    <property type="entry name" value="RdDP_mobile_element"/>
</dbReference>
<comment type="caution">
    <text evidence="2">The sequence shown here is derived from an EMBL/GenBank/DDBJ whole genome shotgun (WGS) entry which is preliminary data.</text>
</comment>
<sequence>MTITSHIIQWNCSGFKAIFSELQQLAALFNPLAFCLQETHLSQSHTMTLKNYSKFNAYGPNVQRPSGGAAILVRNDIIHSHLVVTTHLQVVAVPLTLHKVVTLCSIYIPPDVTVTLQDLDNLMAQLPPPYMFLGVFNAHNHAWGGNYSNAKGKTMGDFIAKTDLCLWNDGSFTYLHPGHGTYSAIDLSICDPDLFLDFSWRPLDDLCGSDHFPLIMSSTDTDAQLRPPRWQLQKANWSLFHYRCDILLGHVPQDIDNPVNHFTKTLISIRGPILPLISIAEEAVPKTSGKPHCRSNPWFNDYCKKAIAARKRAERVFNKHPTTANLTRLNILRAQARRTINDAKSQSWREYVSSLTRDASSKKSLKTEGGTARVQHLKCHTGLLTSKQDIADKLAETFEKNSSVENCNPEFQAMCRKEEAKALNFSSDNTKPYNQPFSMDELLCAIRNCHDTAVGPDMIHYQFLKHLPSTVLFHLLATFNVIWESGTVPESWKKAFVIPIPKPGKDHTDPTNYRPIALTSCLCKTMERMVNKRLVWLLESERHLSAFQCGFRQGKSTMDHLIRLEAYIRDGFVRKEHVIAVFFDLEKAYDTTWKYGILRDLHYMGFRGRLPIFISNFLSNRFFQVQLGITFSTPYLQEQGVPQGEASSQSPYSVLKSNVL</sequence>
<keyword evidence="3" id="KW-1185">Reference proteome</keyword>
<evidence type="ECO:0000313" key="2">
    <source>
        <dbReference type="EMBL" id="KAL2092870.1"/>
    </source>
</evidence>
<dbReference type="PROSITE" id="PS50878">
    <property type="entry name" value="RT_POL"/>
    <property type="match status" value="1"/>
</dbReference>
<dbReference type="CDD" id="cd01650">
    <property type="entry name" value="RT_nLTR_like"/>
    <property type="match status" value="1"/>
</dbReference>
<accession>A0ABD1K186</accession>
<proteinExistence type="predicted"/>
<dbReference type="Gene3D" id="3.60.10.10">
    <property type="entry name" value="Endonuclease/exonuclease/phosphatase"/>
    <property type="match status" value="1"/>
</dbReference>
<dbReference type="InterPro" id="IPR036691">
    <property type="entry name" value="Endo/exonu/phosph_ase_sf"/>
</dbReference>
<protein>
    <recommendedName>
        <fullName evidence="1">Reverse transcriptase domain-containing protein</fullName>
    </recommendedName>
</protein>
<dbReference type="InterPro" id="IPR000477">
    <property type="entry name" value="RT_dom"/>
</dbReference>
<gene>
    <name evidence="2" type="ORF">ACEWY4_012668</name>
</gene>
<dbReference type="SUPFAM" id="SSF56219">
    <property type="entry name" value="DNase I-like"/>
    <property type="match status" value="1"/>
</dbReference>
<dbReference type="PANTHER" id="PTHR36688:SF2">
    <property type="entry name" value="ENDONUCLEASE_EXONUCLEASE_PHOSPHATASE DOMAIN-CONTAINING PROTEIN"/>
    <property type="match status" value="1"/>
</dbReference>
<dbReference type="Pfam" id="PF14529">
    <property type="entry name" value="Exo_endo_phos_2"/>
    <property type="match status" value="1"/>
</dbReference>
<dbReference type="Proteomes" id="UP001591681">
    <property type="component" value="Unassembled WGS sequence"/>
</dbReference>
<dbReference type="PANTHER" id="PTHR36688">
    <property type="entry name" value="ENDO/EXONUCLEASE/PHOSPHATASE DOMAIN-CONTAINING PROTEIN"/>
    <property type="match status" value="1"/>
</dbReference>
<reference evidence="2 3" key="1">
    <citation type="submission" date="2024-09" db="EMBL/GenBank/DDBJ databases">
        <title>A chromosome-level genome assembly of Gray's grenadier anchovy, Coilia grayii.</title>
        <authorList>
            <person name="Fu Z."/>
        </authorList>
    </citation>
    <scope>NUCLEOTIDE SEQUENCE [LARGE SCALE GENOMIC DNA]</scope>
    <source>
        <strain evidence="2">G4</strain>
        <tissue evidence="2">Muscle</tissue>
    </source>
</reference>
<evidence type="ECO:0000259" key="1">
    <source>
        <dbReference type="PROSITE" id="PS50878"/>
    </source>
</evidence>
<evidence type="ECO:0000313" key="3">
    <source>
        <dbReference type="Proteomes" id="UP001591681"/>
    </source>
</evidence>
<name>A0ABD1K186_9TELE</name>
<organism evidence="2 3">
    <name type="scientific">Coilia grayii</name>
    <name type="common">Gray's grenadier anchovy</name>
    <dbReference type="NCBI Taxonomy" id="363190"/>
    <lineage>
        <taxon>Eukaryota</taxon>
        <taxon>Metazoa</taxon>
        <taxon>Chordata</taxon>
        <taxon>Craniata</taxon>
        <taxon>Vertebrata</taxon>
        <taxon>Euteleostomi</taxon>
        <taxon>Actinopterygii</taxon>
        <taxon>Neopterygii</taxon>
        <taxon>Teleostei</taxon>
        <taxon>Clupei</taxon>
        <taxon>Clupeiformes</taxon>
        <taxon>Clupeoidei</taxon>
        <taxon>Engraulidae</taxon>
        <taxon>Coilinae</taxon>
        <taxon>Coilia</taxon>
    </lineage>
</organism>